<protein>
    <recommendedName>
        <fullName evidence="5">Serine/threonine protein kinase</fullName>
    </recommendedName>
</protein>
<keyword evidence="2" id="KW-1133">Transmembrane helix</keyword>
<dbReference type="Proteomes" id="UP000658613">
    <property type="component" value="Unassembled WGS sequence"/>
</dbReference>
<evidence type="ECO:0000256" key="1">
    <source>
        <dbReference type="SAM" id="MobiDB-lite"/>
    </source>
</evidence>
<feature type="transmembrane region" description="Helical" evidence="2">
    <location>
        <begin position="410"/>
        <end position="432"/>
    </location>
</feature>
<evidence type="ECO:0000313" key="3">
    <source>
        <dbReference type="EMBL" id="MBG6122338.1"/>
    </source>
</evidence>
<dbReference type="AlphaFoldDB" id="A0A931GRT8"/>
<feature type="compositionally biased region" description="Polar residues" evidence="1">
    <location>
        <begin position="313"/>
        <end position="331"/>
    </location>
</feature>
<organism evidence="3 4">
    <name type="scientific">Corynebacterium aquatimens</name>
    <dbReference type="NCBI Taxonomy" id="1190508"/>
    <lineage>
        <taxon>Bacteria</taxon>
        <taxon>Bacillati</taxon>
        <taxon>Actinomycetota</taxon>
        <taxon>Actinomycetes</taxon>
        <taxon>Mycobacteriales</taxon>
        <taxon>Corynebacteriaceae</taxon>
        <taxon>Corynebacterium</taxon>
    </lineage>
</organism>
<keyword evidence="4" id="KW-1185">Reference proteome</keyword>
<keyword evidence="2" id="KW-0812">Transmembrane</keyword>
<name>A0A931GRT8_9CORY</name>
<feature type="compositionally biased region" description="Basic and acidic residues" evidence="1">
    <location>
        <begin position="299"/>
        <end position="310"/>
    </location>
</feature>
<proteinExistence type="predicted"/>
<feature type="region of interest" description="Disordered" evidence="1">
    <location>
        <begin position="255"/>
        <end position="361"/>
    </location>
</feature>
<keyword evidence="2" id="KW-0472">Membrane</keyword>
<evidence type="ECO:0000313" key="4">
    <source>
        <dbReference type="Proteomes" id="UP000658613"/>
    </source>
</evidence>
<dbReference type="RefSeq" id="WP_196824746.1">
    <property type="nucleotide sequence ID" value="NZ_CP046980.1"/>
</dbReference>
<accession>A0A931GRT8</accession>
<dbReference type="EMBL" id="JADOUE010000001">
    <property type="protein sequence ID" value="MBG6122338.1"/>
    <property type="molecule type" value="Genomic_DNA"/>
</dbReference>
<sequence length="568" mass="60464">MVDSGLSAFLRDKYNFTRVEEVAKTSDSTVYAVGDDSGWSNTLSAEVEVFTTKLDSDEAQEVRSGAGSLDDVYTPAVVKLRDCSFTNDGHLVIVRDKATGTLLREVVQSRKASGNPLGADEVQMLLLPIADAIDIYAEAGKSSWLMRSVNVDNIQVYYGQSDSPTKLTQVGPVPGHQREQAQAKRATLEALAEVIEEITWRKPDTGAAADAGSAVDYLQAALAAGAAGSAAAGGSSMIAAASRSDASHVGIELDEVGDDATSNAPEEFSYKPLSTPREDAPRRSAMQDAPRAGAAQDQARGDQARGDQARGSRASSQWAQGSTEGGSSRSGAGNKPVQHFPETDPGFEAVVPHPRGGYGPGGYGGPGPYGAPGGYPAPVPYGAAPGYGYTGQYAPPQYAQPEAKKKDKNWPWVLATVLIILGLAGGGGYYWYVNYGPGKPWEGAEAALAAKFPNVISEHENQRGPWQNTTCTKEETQDDEKAKIICRNETIGVSIVDFGTTETRDSFLPDEEPEPLSNDNVCFVDSYERNAGTPTYTLAPLDADKSRYLFTVYGDNAEKARQYLRICG</sequence>
<evidence type="ECO:0000256" key="2">
    <source>
        <dbReference type="SAM" id="Phobius"/>
    </source>
</evidence>
<reference evidence="3" key="1">
    <citation type="submission" date="2020-11" db="EMBL/GenBank/DDBJ databases">
        <title>Sequencing the genomes of 1000 actinobacteria strains.</title>
        <authorList>
            <person name="Klenk H.-P."/>
        </authorList>
    </citation>
    <scope>NUCLEOTIDE SEQUENCE</scope>
    <source>
        <strain evidence="3">DSM 45632</strain>
    </source>
</reference>
<evidence type="ECO:0008006" key="5">
    <source>
        <dbReference type="Google" id="ProtNLM"/>
    </source>
</evidence>
<comment type="caution">
    <text evidence="3">The sequence shown here is derived from an EMBL/GenBank/DDBJ whole genome shotgun (WGS) entry which is preliminary data.</text>
</comment>
<feature type="compositionally biased region" description="Low complexity" evidence="1">
    <location>
        <begin position="288"/>
        <end position="298"/>
    </location>
</feature>
<gene>
    <name evidence="3" type="ORF">IW254_001307</name>
</gene>